<proteinExistence type="predicted"/>
<name>A0AAD4DTV2_9AGAM</name>
<evidence type="ECO:0000313" key="3">
    <source>
        <dbReference type="Proteomes" id="UP001195769"/>
    </source>
</evidence>
<evidence type="ECO:0000313" key="2">
    <source>
        <dbReference type="EMBL" id="KAG1893647.1"/>
    </source>
</evidence>
<dbReference type="GeneID" id="64671935"/>
<feature type="region of interest" description="Disordered" evidence="1">
    <location>
        <begin position="1"/>
        <end position="40"/>
    </location>
</feature>
<sequence>MAKLGQDDADSTDSRDGTDGADGPFQISAPVHPENAEDIKLRPNRDIPLRRDNQLDDEGKHLFALDSILYLRSTSMNNHNNANGGGGGGDPNGGANHPEFMYVSWAAARTRVRQQVYHPDLPFVPYPPAPVWPENTWAMMVLWIARERRMFELEMLELEYILGLRVVTRNLQQKKTDRRPTAAPRDAIVGTVRFLPSGTPHRQIQYLDKVTRVIASVVREDSDSRYLSQGMAECLLFPIQWLSLLRDRALVPDQYEIVAHVQVFAINMSSVPEFRAIALKRSGTVFFILPLSKYESIWINGVDVNASHTLKCTDLSEHHVCPAMTIGRSRAGFPPRTASWKSSQLRFGLSSNTLDALEPPLSGLQYG</sequence>
<keyword evidence="3" id="KW-1185">Reference proteome</keyword>
<dbReference type="EMBL" id="JABBWK010000094">
    <property type="protein sequence ID" value="KAG1893647.1"/>
    <property type="molecule type" value="Genomic_DNA"/>
</dbReference>
<dbReference type="Proteomes" id="UP001195769">
    <property type="component" value="Unassembled WGS sequence"/>
</dbReference>
<dbReference type="RefSeq" id="XP_041219223.1">
    <property type="nucleotide sequence ID" value="XM_041377637.1"/>
</dbReference>
<evidence type="ECO:0000256" key="1">
    <source>
        <dbReference type="SAM" id="MobiDB-lite"/>
    </source>
</evidence>
<accession>A0AAD4DTV2</accession>
<organism evidence="2 3">
    <name type="scientific">Suillus fuscotomentosus</name>
    <dbReference type="NCBI Taxonomy" id="1912939"/>
    <lineage>
        <taxon>Eukaryota</taxon>
        <taxon>Fungi</taxon>
        <taxon>Dikarya</taxon>
        <taxon>Basidiomycota</taxon>
        <taxon>Agaricomycotina</taxon>
        <taxon>Agaricomycetes</taxon>
        <taxon>Agaricomycetidae</taxon>
        <taxon>Boletales</taxon>
        <taxon>Suillineae</taxon>
        <taxon>Suillaceae</taxon>
        <taxon>Suillus</taxon>
    </lineage>
</organism>
<dbReference type="AlphaFoldDB" id="A0AAD4DTV2"/>
<protein>
    <submittedName>
        <fullName evidence="2">Uncharacterized protein</fullName>
    </submittedName>
</protein>
<reference evidence="2" key="1">
    <citation type="journal article" date="2020" name="New Phytol.">
        <title>Comparative genomics reveals dynamic genome evolution in host specialist ectomycorrhizal fungi.</title>
        <authorList>
            <person name="Lofgren L.A."/>
            <person name="Nguyen N.H."/>
            <person name="Vilgalys R."/>
            <person name="Ruytinx J."/>
            <person name="Liao H.L."/>
            <person name="Branco S."/>
            <person name="Kuo A."/>
            <person name="LaButti K."/>
            <person name="Lipzen A."/>
            <person name="Andreopoulos W."/>
            <person name="Pangilinan J."/>
            <person name="Riley R."/>
            <person name="Hundley H."/>
            <person name="Na H."/>
            <person name="Barry K."/>
            <person name="Grigoriev I.V."/>
            <person name="Stajich J.E."/>
            <person name="Kennedy P.G."/>
        </authorList>
    </citation>
    <scope>NUCLEOTIDE SEQUENCE</scope>
    <source>
        <strain evidence="2">FC203</strain>
    </source>
</reference>
<gene>
    <name evidence="2" type="ORF">F5891DRAFT_985704</name>
</gene>
<comment type="caution">
    <text evidence="2">The sequence shown here is derived from an EMBL/GenBank/DDBJ whole genome shotgun (WGS) entry which is preliminary data.</text>
</comment>